<proteinExistence type="predicted"/>
<evidence type="ECO:0000313" key="16">
    <source>
        <dbReference type="RefSeq" id="XP_018328456.1"/>
    </source>
</evidence>
<comment type="catalytic activity">
    <reaction evidence="7">
        <text>2-deoxyecdysone 22-phosphate + H2O = 2-deoxyecdysone + phosphate</text>
        <dbReference type="Rhea" id="RHEA:63584"/>
        <dbReference type="ChEBI" id="CHEBI:15377"/>
        <dbReference type="ChEBI" id="CHEBI:19566"/>
        <dbReference type="ChEBI" id="CHEBI:43474"/>
        <dbReference type="ChEBI" id="CHEBI:147386"/>
    </reaction>
</comment>
<feature type="region of interest" description="Disordered" evidence="12">
    <location>
        <begin position="342"/>
        <end position="380"/>
    </location>
</feature>
<dbReference type="InterPro" id="IPR009060">
    <property type="entry name" value="UBA-like_sf"/>
</dbReference>
<dbReference type="Pfam" id="PF22562">
    <property type="entry name" value="UBA_7"/>
    <property type="match status" value="1"/>
</dbReference>
<dbReference type="InterPro" id="IPR051710">
    <property type="entry name" value="Phosphatase_SH3-domain"/>
</dbReference>
<evidence type="ECO:0000256" key="5">
    <source>
        <dbReference type="ARBA" id="ARBA00022912"/>
    </source>
</evidence>
<reference evidence="16" key="1">
    <citation type="submission" date="2025-08" db="UniProtKB">
        <authorList>
            <consortium name="RefSeq"/>
        </authorList>
    </citation>
    <scope>IDENTIFICATION</scope>
    <source>
        <tissue evidence="16">Entire body</tissue>
    </source>
</reference>
<evidence type="ECO:0000259" key="13">
    <source>
        <dbReference type="PROSITE" id="PS50002"/>
    </source>
</evidence>
<evidence type="ECO:0000256" key="12">
    <source>
        <dbReference type="SAM" id="MobiDB-lite"/>
    </source>
</evidence>
<dbReference type="GO" id="GO:0102531">
    <property type="term" value="F:ecdysteroid-phosphate phosphatase activity"/>
    <property type="evidence" value="ECO:0007669"/>
    <property type="project" value="UniProtKB-ARBA"/>
</dbReference>
<dbReference type="Pfam" id="PF00300">
    <property type="entry name" value="His_Phos_1"/>
    <property type="match status" value="1"/>
</dbReference>
<dbReference type="AlphaFoldDB" id="A0A1W4WX46"/>
<feature type="compositionally biased region" description="Polar residues" evidence="12">
    <location>
        <begin position="410"/>
        <end position="421"/>
    </location>
</feature>
<keyword evidence="4" id="KW-0378">Hydrolase</keyword>
<dbReference type="GeneID" id="108739178"/>
<dbReference type="KEGG" id="apln:108739178"/>
<dbReference type="Proteomes" id="UP000192223">
    <property type="component" value="Unplaced"/>
</dbReference>
<gene>
    <name evidence="16" type="primary">LOC108739178</name>
</gene>
<comment type="subcellular location">
    <subcellularLocation>
        <location evidence="1">Cytoplasm</location>
        <location evidence="1">Cytosol</location>
    </subcellularLocation>
</comment>
<dbReference type="CDD" id="cd07067">
    <property type="entry name" value="HP_PGM_like"/>
    <property type="match status" value="1"/>
</dbReference>
<dbReference type="Gene3D" id="1.10.8.10">
    <property type="entry name" value="DNA helicase RuvA subunit, C-terminal domain"/>
    <property type="match status" value="1"/>
</dbReference>
<evidence type="ECO:0000256" key="3">
    <source>
        <dbReference type="ARBA" id="ARBA00022490"/>
    </source>
</evidence>
<dbReference type="RefSeq" id="XP_018328456.1">
    <property type="nucleotide sequence ID" value="XM_018472954.2"/>
</dbReference>
<evidence type="ECO:0000313" key="15">
    <source>
        <dbReference type="Proteomes" id="UP000192223"/>
    </source>
</evidence>
<dbReference type="SUPFAM" id="SSF46934">
    <property type="entry name" value="UBA-like"/>
    <property type="match status" value="1"/>
</dbReference>
<dbReference type="CDD" id="cd14301">
    <property type="entry name" value="UBA_UBS3B"/>
    <property type="match status" value="1"/>
</dbReference>
<sequence>MATLPPRRNPTPTKISKQHLTPLQILLQMGFPKHRAEKALAATGNRGVQLASDWLLAHVNDPLLDDTSPREYILYACPLGEFLEQLQNFWEKSLEICGWNGAHNFTPHITLVSFFKAPDADAPHLSMSLKSVMERQGAILNEPLKLETYASPNFMGFFVAEDHADYLKRIAMQYVKEVSNAIISDTYEQFDALTACFPWCTTTTARCIPRGSRSISLEPHVKSLHLTLAYQFPNTQYSQLKALVDTLDPTLSSGWELRLYSRDPRVNGKQVHKVVHPYTHAECDELELRTGDYVYLSAEAVANSPDGWVEGTSWLTGCTGLLPVSYTERTAESDAWTLHRKVSLNNPSENSANTIGGRSASQKESQKHHPPLKQSLSESYQVKSSSDMQTFKSLDKNISNGDAVDAALPKSNSPELNITSSPIEPENLETAEQTESEAIENKDVECFKDEVQILDISTRRRLFVMRHGERVDFTFGTWIPYCFDEEGRYIRKDLNMPVVLPERKTGPTAYKKDSPLTQIGLYQARLVGEALRDSDSNIHHVYCSPSFRCVQTCAEVLRGLGREDIKMKIEPGLFEWLVWYPEGLPEWLTPNELINFGYNIDVEYKPFVPMEELAERRETCESFYTRSSFVTKKVLETHSLGDVFFVGHAATLDVCTRELIGGKPRSSNEMSKLLPKVPYCSVTVVENKGENWEHVEPPLPPIMHSNNQRFDWKLWHQ</sequence>
<evidence type="ECO:0000259" key="14">
    <source>
        <dbReference type="PROSITE" id="PS50030"/>
    </source>
</evidence>
<dbReference type="GO" id="GO:0003993">
    <property type="term" value="F:acid phosphatase activity"/>
    <property type="evidence" value="ECO:0007669"/>
    <property type="project" value="UniProtKB-ARBA"/>
</dbReference>
<dbReference type="PANTHER" id="PTHR16469:SF27">
    <property type="entry name" value="UBIQUITIN-ASSOCIATED AND SH3 DOMAIN-CONTAINING BA-RELATED"/>
    <property type="match status" value="1"/>
</dbReference>
<evidence type="ECO:0000256" key="1">
    <source>
        <dbReference type="ARBA" id="ARBA00004514"/>
    </source>
</evidence>
<keyword evidence="15" id="KW-1185">Reference proteome</keyword>
<dbReference type="PANTHER" id="PTHR16469">
    <property type="entry name" value="UBIQUITIN-ASSOCIATED AND SH3 DOMAIN-CONTAINING BA-RELATED"/>
    <property type="match status" value="1"/>
</dbReference>
<dbReference type="OrthoDB" id="414418at2759"/>
<dbReference type="InterPro" id="IPR013078">
    <property type="entry name" value="His_Pase_superF_clade-1"/>
</dbReference>
<keyword evidence="3" id="KW-0963">Cytoplasm</keyword>
<feature type="domain" description="UBA" evidence="14">
    <location>
        <begin position="14"/>
        <end position="58"/>
    </location>
</feature>
<evidence type="ECO:0000256" key="10">
    <source>
        <dbReference type="ARBA" id="ARBA00083868"/>
    </source>
</evidence>
<protein>
    <recommendedName>
        <fullName evidence="9">Ecdysteroid-phosphate phosphatase</fullName>
    </recommendedName>
    <alternativeName>
        <fullName evidence="10">Protein UBASH3A homolog</fullName>
    </alternativeName>
</protein>
<evidence type="ECO:0000256" key="4">
    <source>
        <dbReference type="ARBA" id="ARBA00022801"/>
    </source>
</evidence>
<dbReference type="STRING" id="224129.A0A1W4WX46"/>
<dbReference type="SUPFAM" id="SSF53254">
    <property type="entry name" value="Phosphoglycerate mutase-like"/>
    <property type="match status" value="1"/>
</dbReference>
<dbReference type="GO" id="GO:0004721">
    <property type="term" value="F:phosphoprotein phosphatase activity"/>
    <property type="evidence" value="ECO:0007669"/>
    <property type="project" value="UniProtKB-KW"/>
</dbReference>
<dbReference type="FunFam" id="1.10.8.10:FF:000053">
    <property type="entry name" value="Ubiquitin-associated and SH3 domain-containing, A"/>
    <property type="match status" value="1"/>
</dbReference>
<dbReference type="SMART" id="SM00165">
    <property type="entry name" value="UBA"/>
    <property type="match status" value="1"/>
</dbReference>
<keyword evidence="2 11" id="KW-0728">SH3 domain</keyword>
<dbReference type="InterPro" id="IPR015940">
    <property type="entry name" value="UBA"/>
</dbReference>
<evidence type="ECO:0000256" key="7">
    <source>
        <dbReference type="ARBA" id="ARBA00051991"/>
    </source>
</evidence>
<name>A0A1W4WX46_AGRPL</name>
<feature type="domain" description="SH3" evidence="13">
    <location>
        <begin position="267"/>
        <end position="332"/>
    </location>
</feature>
<dbReference type="InParanoid" id="A0A1W4WX46"/>
<evidence type="ECO:0000256" key="6">
    <source>
        <dbReference type="ARBA" id="ARBA00050567"/>
    </source>
</evidence>
<dbReference type="SUPFAM" id="SSF50044">
    <property type="entry name" value="SH3-domain"/>
    <property type="match status" value="1"/>
</dbReference>
<dbReference type="PROSITE" id="PS50030">
    <property type="entry name" value="UBA"/>
    <property type="match status" value="1"/>
</dbReference>
<evidence type="ECO:0000256" key="11">
    <source>
        <dbReference type="PROSITE-ProRule" id="PRU00192"/>
    </source>
</evidence>
<dbReference type="SMART" id="SM00326">
    <property type="entry name" value="SH3"/>
    <property type="match status" value="1"/>
</dbReference>
<dbReference type="SMART" id="SM00855">
    <property type="entry name" value="PGAM"/>
    <property type="match status" value="1"/>
</dbReference>
<dbReference type="FunCoup" id="A0A1W4WX46">
    <property type="interactions" value="1276"/>
</dbReference>
<dbReference type="FunFam" id="3.40.50.1240:FF:000032">
    <property type="entry name" value="Blast:Protein UBASH3A homolog"/>
    <property type="match status" value="1"/>
</dbReference>
<comment type="catalytic activity">
    <reaction evidence="8">
        <text>ecdysone 22-phosphate + H2O = ecdysone + phosphate</text>
        <dbReference type="Rhea" id="RHEA:63576"/>
        <dbReference type="ChEBI" id="CHEBI:15377"/>
        <dbReference type="ChEBI" id="CHEBI:16688"/>
        <dbReference type="ChEBI" id="CHEBI:43474"/>
        <dbReference type="ChEBI" id="CHEBI:147380"/>
    </reaction>
</comment>
<dbReference type="Pfam" id="PF14604">
    <property type="entry name" value="SH3_9"/>
    <property type="match status" value="1"/>
</dbReference>
<comment type="catalytic activity">
    <reaction evidence="6">
        <text>20-hydroxyecdysone 22-phosphate + H2O = 20-hydroxyecdysone + phosphate</text>
        <dbReference type="Rhea" id="RHEA:63580"/>
        <dbReference type="ChEBI" id="CHEBI:15377"/>
        <dbReference type="ChEBI" id="CHEBI:16587"/>
        <dbReference type="ChEBI" id="CHEBI:43474"/>
        <dbReference type="ChEBI" id="CHEBI:147382"/>
    </reaction>
</comment>
<keyword evidence="5" id="KW-0904">Protein phosphatase</keyword>
<dbReference type="PROSITE" id="PS50002">
    <property type="entry name" value="SH3"/>
    <property type="match status" value="1"/>
</dbReference>
<dbReference type="Gene3D" id="2.30.30.40">
    <property type="entry name" value="SH3 Domains"/>
    <property type="match status" value="1"/>
</dbReference>
<dbReference type="GO" id="GO:0005829">
    <property type="term" value="C:cytosol"/>
    <property type="evidence" value="ECO:0007669"/>
    <property type="project" value="UniProtKB-SubCell"/>
</dbReference>
<dbReference type="InterPro" id="IPR029033">
    <property type="entry name" value="His_PPase_superfam"/>
</dbReference>
<evidence type="ECO:0000256" key="8">
    <source>
        <dbReference type="ARBA" id="ARBA00052011"/>
    </source>
</evidence>
<feature type="compositionally biased region" description="Polar residues" evidence="12">
    <location>
        <begin position="343"/>
        <end position="363"/>
    </location>
</feature>
<accession>A0A1W4WX46</accession>
<feature type="region of interest" description="Disordered" evidence="12">
    <location>
        <begin position="402"/>
        <end position="421"/>
    </location>
</feature>
<dbReference type="CTD" id="42840"/>
<dbReference type="CDD" id="cd11791">
    <property type="entry name" value="SH3_UBASH3"/>
    <property type="match status" value="1"/>
</dbReference>
<evidence type="ECO:0000256" key="9">
    <source>
        <dbReference type="ARBA" id="ARBA00074288"/>
    </source>
</evidence>
<dbReference type="Gene3D" id="3.40.50.1240">
    <property type="entry name" value="Phosphoglycerate mutase-like"/>
    <property type="match status" value="1"/>
</dbReference>
<organism evidence="15 16">
    <name type="scientific">Agrilus planipennis</name>
    <name type="common">Emerald ash borer</name>
    <name type="synonym">Agrilus marcopoli</name>
    <dbReference type="NCBI Taxonomy" id="224129"/>
    <lineage>
        <taxon>Eukaryota</taxon>
        <taxon>Metazoa</taxon>
        <taxon>Ecdysozoa</taxon>
        <taxon>Arthropoda</taxon>
        <taxon>Hexapoda</taxon>
        <taxon>Insecta</taxon>
        <taxon>Pterygota</taxon>
        <taxon>Neoptera</taxon>
        <taxon>Endopterygota</taxon>
        <taxon>Coleoptera</taxon>
        <taxon>Polyphaga</taxon>
        <taxon>Elateriformia</taxon>
        <taxon>Buprestoidea</taxon>
        <taxon>Buprestidae</taxon>
        <taxon>Agrilinae</taxon>
        <taxon>Agrilus</taxon>
    </lineage>
</organism>
<dbReference type="InterPro" id="IPR001452">
    <property type="entry name" value="SH3_domain"/>
</dbReference>
<dbReference type="InterPro" id="IPR036028">
    <property type="entry name" value="SH3-like_dom_sf"/>
</dbReference>
<evidence type="ECO:0000256" key="2">
    <source>
        <dbReference type="ARBA" id="ARBA00022443"/>
    </source>
</evidence>